<dbReference type="OrthoDB" id="5189227at2"/>
<reference evidence="3 4" key="1">
    <citation type="submission" date="2019-09" db="EMBL/GenBank/DDBJ databases">
        <title>Goodfellowia gen. nov., a new genus of the Pseudonocardineae related to Actinoalloteichus, containing Goodfellowia coeruleoviolacea gen. nov., comb. nov. gen. nov., comb. nov.</title>
        <authorList>
            <person name="Labeda D."/>
        </authorList>
    </citation>
    <scope>NUCLEOTIDE SEQUENCE [LARGE SCALE GENOMIC DNA]</scope>
    <source>
        <strain evidence="3 4">AN110305</strain>
    </source>
</reference>
<evidence type="ECO:0000256" key="1">
    <source>
        <dbReference type="SAM" id="Phobius"/>
    </source>
</evidence>
<evidence type="ECO:0000313" key="4">
    <source>
        <dbReference type="Proteomes" id="UP000323454"/>
    </source>
</evidence>
<name>A0A5B2XLT7_9PSEU</name>
<protein>
    <submittedName>
        <fullName evidence="3">PH domain-containing protein</fullName>
    </submittedName>
</protein>
<dbReference type="InterPro" id="IPR019692">
    <property type="entry name" value="CFP-6_PH"/>
</dbReference>
<dbReference type="Proteomes" id="UP000323454">
    <property type="component" value="Unassembled WGS sequence"/>
</dbReference>
<dbReference type="EMBL" id="VUOB01000015">
    <property type="protein sequence ID" value="KAA2263742.1"/>
    <property type="molecule type" value="Genomic_DNA"/>
</dbReference>
<proteinExistence type="predicted"/>
<keyword evidence="1" id="KW-1133">Transmembrane helix</keyword>
<reference evidence="3 4" key="2">
    <citation type="submission" date="2019-09" db="EMBL/GenBank/DDBJ databases">
        <authorList>
            <person name="Jin C."/>
        </authorList>
    </citation>
    <scope>NUCLEOTIDE SEQUENCE [LARGE SCALE GENOMIC DNA]</scope>
    <source>
        <strain evidence="3 4">AN110305</strain>
    </source>
</reference>
<gene>
    <name evidence="3" type="ORF">F0L68_09680</name>
</gene>
<evidence type="ECO:0000259" key="2">
    <source>
        <dbReference type="Pfam" id="PF10756"/>
    </source>
</evidence>
<keyword evidence="1" id="KW-0812">Transmembrane</keyword>
<keyword evidence="1" id="KW-0472">Membrane</keyword>
<keyword evidence="4" id="KW-1185">Reference proteome</keyword>
<evidence type="ECO:0000313" key="3">
    <source>
        <dbReference type="EMBL" id="KAA2263742.1"/>
    </source>
</evidence>
<dbReference type="AlphaFoldDB" id="A0A5B2XLT7"/>
<accession>A0A5B2XLT7</accession>
<dbReference type="Pfam" id="PF10756">
    <property type="entry name" value="bPH_6"/>
    <property type="match status" value="1"/>
</dbReference>
<comment type="caution">
    <text evidence="3">The sequence shown here is derived from an EMBL/GenBank/DDBJ whole genome shotgun (WGS) entry which is preliminary data.</text>
</comment>
<sequence length="167" mass="18168">MDNLAQFCTRAGDGLQLSTGSRPKYGTLADVTARTWSPQAALVGLAWVLAAGALALALFRDNAPGRLLMAVATVCLGLLALHGTVARPRLTADETGLTVRTLRGARHWDWPDVSARLVHSRRLARTTAVLELDFREPDGEEHLVVLTRIDLGEDPEDVLEALRELRP</sequence>
<feature type="transmembrane region" description="Helical" evidence="1">
    <location>
        <begin position="40"/>
        <end position="59"/>
    </location>
</feature>
<feature type="domain" description="Low molecular weight protein antigen 6 PH" evidence="2">
    <location>
        <begin position="87"/>
        <end position="166"/>
    </location>
</feature>
<organism evidence="3 4">
    <name type="scientific">Solihabitans fulvus</name>
    <dbReference type="NCBI Taxonomy" id="1892852"/>
    <lineage>
        <taxon>Bacteria</taxon>
        <taxon>Bacillati</taxon>
        <taxon>Actinomycetota</taxon>
        <taxon>Actinomycetes</taxon>
        <taxon>Pseudonocardiales</taxon>
        <taxon>Pseudonocardiaceae</taxon>
        <taxon>Solihabitans</taxon>
    </lineage>
</organism>
<feature type="transmembrane region" description="Helical" evidence="1">
    <location>
        <begin position="66"/>
        <end position="85"/>
    </location>
</feature>